<dbReference type="InterPro" id="IPR001753">
    <property type="entry name" value="Enoyl-CoA_hydra/iso"/>
</dbReference>
<protein>
    <submittedName>
        <fullName evidence="4">Enoyl-CoA hydratase-related protein</fullName>
    </submittedName>
</protein>
<accession>A0A9X2APZ1</accession>
<dbReference type="GO" id="GO:0006635">
    <property type="term" value="P:fatty acid beta-oxidation"/>
    <property type="evidence" value="ECO:0007669"/>
    <property type="project" value="TreeGrafter"/>
</dbReference>
<dbReference type="RefSeq" id="WP_243304954.1">
    <property type="nucleotide sequence ID" value="NZ_JALGBI010000001.1"/>
</dbReference>
<dbReference type="InterPro" id="IPR029045">
    <property type="entry name" value="ClpP/crotonase-like_dom_sf"/>
</dbReference>
<dbReference type="EMBL" id="JALGBI010000001">
    <property type="protein sequence ID" value="MCJ0762576.1"/>
    <property type="molecule type" value="Genomic_DNA"/>
</dbReference>
<dbReference type="PANTHER" id="PTHR11941:SF169">
    <property type="entry name" value="(7AS)-7A-METHYL-1,5-DIOXO-2,3,5,6,7,7A-HEXAHYDRO-1H-INDENE-CARBOXYL-COA HYDROLASE"/>
    <property type="match status" value="1"/>
</dbReference>
<reference evidence="4" key="1">
    <citation type="submission" date="2022-03" db="EMBL/GenBank/DDBJ databases">
        <authorList>
            <person name="Woo C.Y."/>
        </authorList>
    </citation>
    <scope>NUCLEOTIDE SEQUENCE</scope>
    <source>
        <strain evidence="4">CYS-02</strain>
    </source>
</reference>
<organism evidence="4 5">
    <name type="scientific">Variovorax terrae</name>
    <dbReference type="NCBI Taxonomy" id="2923278"/>
    <lineage>
        <taxon>Bacteria</taxon>
        <taxon>Pseudomonadati</taxon>
        <taxon>Pseudomonadota</taxon>
        <taxon>Betaproteobacteria</taxon>
        <taxon>Burkholderiales</taxon>
        <taxon>Comamonadaceae</taxon>
        <taxon>Variovorax</taxon>
    </lineage>
</organism>
<dbReference type="GO" id="GO:0016829">
    <property type="term" value="F:lyase activity"/>
    <property type="evidence" value="ECO:0007669"/>
    <property type="project" value="UniProtKB-KW"/>
</dbReference>
<proteinExistence type="inferred from homology"/>
<comment type="caution">
    <text evidence="4">The sequence shown here is derived from an EMBL/GenBank/DDBJ whole genome shotgun (WGS) entry which is preliminary data.</text>
</comment>
<keyword evidence="3" id="KW-0456">Lyase</keyword>
<evidence type="ECO:0000256" key="2">
    <source>
        <dbReference type="ARBA" id="ARBA00023098"/>
    </source>
</evidence>
<evidence type="ECO:0000313" key="5">
    <source>
        <dbReference type="Proteomes" id="UP001139447"/>
    </source>
</evidence>
<dbReference type="AlphaFoldDB" id="A0A9X2APZ1"/>
<dbReference type="Gene3D" id="3.90.226.10">
    <property type="entry name" value="2-enoyl-CoA Hydratase, Chain A, domain 1"/>
    <property type="match status" value="1"/>
</dbReference>
<evidence type="ECO:0000313" key="4">
    <source>
        <dbReference type="EMBL" id="MCJ0762576.1"/>
    </source>
</evidence>
<keyword evidence="5" id="KW-1185">Reference proteome</keyword>
<comment type="similarity">
    <text evidence="1">Belongs to the enoyl-CoA hydratase/isomerase family.</text>
</comment>
<dbReference type="CDD" id="cd06558">
    <property type="entry name" value="crotonase-like"/>
    <property type="match status" value="1"/>
</dbReference>
<gene>
    <name evidence="4" type="ORF">MMF98_05060</name>
</gene>
<dbReference type="Pfam" id="PF00378">
    <property type="entry name" value="ECH_1"/>
    <property type="match status" value="1"/>
</dbReference>
<evidence type="ECO:0000256" key="3">
    <source>
        <dbReference type="ARBA" id="ARBA00023239"/>
    </source>
</evidence>
<dbReference type="SUPFAM" id="SSF52096">
    <property type="entry name" value="ClpP/crotonase"/>
    <property type="match status" value="1"/>
</dbReference>
<dbReference type="InterPro" id="IPR014748">
    <property type="entry name" value="Enoyl-CoA_hydra_C"/>
</dbReference>
<evidence type="ECO:0000256" key="1">
    <source>
        <dbReference type="ARBA" id="ARBA00005254"/>
    </source>
</evidence>
<dbReference type="PANTHER" id="PTHR11941">
    <property type="entry name" value="ENOYL-COA HYDRATASE-RELATED"/>
    <property type="match status" value="1"/>
</dbReference>
<name>A0A9X2APZ1_9BURK</name>
<dbReference type="Proteomes" id="UP001139447">
    <property type="component" value="Unassembled WGS sequence"/>
</dbReference>
<keyword evidence="2" id="KW-0443">Lipid metabolism</keyword>
<sequence>MERILVDRRDDGVTLITINRPQRRNAICSKTAIELQQALTEFESSSQRVAVLTGAGNDAFSAGADVNDLPELWRCIPTVGIHSEKPVIAATAGWCVGGGLILPMMCDLIVAAENSRFSYPEAKLGLTQGMIAGLAARIPHKIAMEMMLRARVIGAKRAYEVGLVNEVVPTGSQVEEALKVAAEIATMAPMVLATMKRFVTRDILPAGPTERFGQYRLEAEAVARSEDCAEGFASHREKRAPVFTGR</sequence>
<dbReference type="Gene3D" id="1.10.12.10">
    <property type="entry name" value="Lyase 2-enoyl-coa Hydratase, Chain A, domain 2"/>
    <property type="match status" value="1"/>
</dbReference>